<comment type="caution">
    <text evidence="1">The sequence shown here is derived from an EMBL/GenBank/DDBJ whole genome shotgun (WGS) entry which is preliminary data.</text>
</comment>
<accession>A0A7K1SQZ4</accession>
<dbReference type="AlphaFoldDB" id="A0A7K1SQZ4"/>
<protein>
    <recommendedName>
        <fullName evidence="3">XRE family transcriptional regulator</fullName>
    </recommendedName>
</protein>
<evidence type="ECO:0000313" key="1">
    <source>
        <dbReference type="EMBL" id="MVM36235.1"/>
    </source>
</evidence>
<reference evidence="1 2" key="1">
    <citation type="submission" date="2019-12" db="EMBL/GenBank/DDBJ databases">
        <title>Spirosoma sp. HMF4905 genome sequencing and assembly.</title>
        <authorList>
            <person name="Kang H."/>
            <person name="Cha I."/>
            <person name="Kim H."/>
            <person name="Joh K."/>
        </authorList>
    </citation>
    <scope>NUCLEOTIDE SEQUENCE [LARGE SCALE GENOMIC DNA]</scope>
    <source>
        <strain evidence="1 2">HMF4905</strain>
    </source>
</reference>
<organism evidence="1 2">
    <name type="scientific">Spirosoma arboris</name>
    <dbReference type="NCBI Taxonomy" id="2682092"/>
    <lineage>
        <taxon>Bacteria</taxon>
        <taxon>Pseudomonadati</taxon>
        <taxon>Bacteroidota</taxon>
        <taxon>Cytophagia</taxon>
        <taxon>Cytophagales</taxon>
        <taxon>Cytophagaceae</taxon>
        <taxon>Spirosoma</taxon>
    </lineage>
</organism>
<evidence type="ECO:0008006" key="3">
    <source>
        <dbReference type="Google" id="ProtNLM"/>
    </source>
</evidence>
<sequence>MVTINQRVQIIFERLQTNAHAFAETHRLVASSLYNIVKNNRKPNSETLERMCAVEPRISAEYLLRGEGEPLRDQRLIANLTTAEQLRNFKVEINELIDTKLQQLEA</sequence>
<dbReference type="EMBL" id="WPIN01000034">
    <property type="protein sequence ID" value="MVM36235.1"/>
    <property type="molecule type" value="Genomic_DNA"/>
</dbReference>
<dbReference type="RefSeq" id="WP_157591032.1">
    <property type="nucleotide sequence ID" value="NZ_WPIN01000034.1"/>
</dbReference>
<evidence type="ECO:0000313" key="2">
    <source>
        <dbReference type="Proteomes" id="UP000436006"/>
    </source>
</evidence>
<name>A0A7K1SQZ4_9BACT</name>
<keyword evidence="2" id="KW-1185">Reference proteome</keyword>
<gene>
    <name evidence="1" type="ORF">GO755_39865</name>
</gene>
<proteinExistence type="predicted"/>
<dbReference type="Proteomes" id="UP000436006">
    <property type="component" value="Unassembled WGS sequence"/>
</dbReference>